<evidence type="ECO:0000256" key="15">
    <source>
        <dbReference type="ARBA" id="ARBA00023145"/>
    </source>
</evidence>
<keyword evidence="9" id="KW-0053">Apoptosis</keyword>
<dbReference type="Pfam" id="PF13365">
    <property type="entry name" value="Trypsin_2"/>
    <property type="match status" value="1"/>
</dbReference>
<evidence type="ECO:0000256" key="18">
    <source>
        <dbReference type="SAM" id="MobiDB-lite"/>
    </source>
</evidence>
<comment type="similarity">
    <text evidence="4">Belongs to the peptidase S1C family.</text>
</comment>
<dbReference type="GO" id="GO:0006508">
    <property type="term" value="P:proteolysis"/>
    <property type="evidence" value="ECO:0007669"/>
    <property type="project" value="UniProtKB-KW"/>
</dbReference>
<evidence type="ECO:0000256" key="9">
    <source>
        <dbReference type="ARBA" id="ARBA00022703"/>
    </source>
</evidence>
<keyword evidence="7 21" id="KW-0645">Protease</keyword>
<evidence type="ECO:0000256" key="16">
    <source>
        <dbReference type="ARBA" id="ARBA00029644"/>
    </source>
</evidence>
<keyword evidence="14" id="KW-0496">Mitochondrion</keyword>
<evidence type="ECO:0000256" key="12">
    <source>
        <dbReference type="ARBA" id="ARBA00022946"/>
    </source>
</evidence>
<feature type="compositionally biased region" description="Low complexity" evidence="18">
    <location>
        <begin position="60"/>
        <end position="82"/>
    </location>
</feature>
<dbReference type="PANTHER" id="PTHR22939:SF129">
    <property type="entry name" value="SERINE PROTEASE HTRA2, MITOCHONDRIAL"/>
    <property type="match status" value="1"/>
</dbReference>
<keyword evidence="10" id="KW-0378">Hydrolase</keyword>
<comment type="function">
    <text evidence="17">Serine protease that shows proteolytic activity against a non-specific substrate beta-casein. Promotes or induces cell death either by direct binding to and inhibition of BIRC proteins (also called inhibitor of apoptosis proteins, IAPs), leading to an increase in caspase activity, or by a BIRC inhibition-independent, caspase-independent and serine protease activity-dependent mechanism. Can antagonize antiapoptotic activity of th/Diap1 by directly inducing the degradation of th/Diap1.</text>
</comment>
<evidence type="ECO:0000256" key="5">
    <source>
        <dbReference type="ARBA" id="ARBA00013033"/>
    </source>
</evidence>
<dbReference type="GeneID" id="108620802"/>
<reference evidence="21" key="3">
    <citation type="submission" date="2025-08" db="UniProtKB">
        <authorList>
            <consortium name="RefSeq"/>
        </authorList>
    </citation>
    <scope>IDENTIFICATION</scope>
    <source>
        <tissue evidence="21">Whole organism</tissue>
    </source>
</reference>
<keyword evidence="15" id="KW-0865">Zymogen</keyword>
<evidence type="ECO:0000256" key="4">
    <source>
        <dbReference type="ARBA" id="ARBA00010541"/>
    </source>
</evidence>
<dbReference type="Gene3D" id="2.40.10.120">
    <property type="match status" value="1"/>
</dbReference>
<feature type="region of interest" description="Disordered" evidence="18">
    <location>
        <begin position="60"/>
        <end position="92"/>
    </location>
</feature>
<evidence type="ECO:0000256" key="11">
    <source>
        <dbReference type="ARBA" id="ARBA00022825"/>
    </source>
</evidence>
<comment type="subcellular location">
    <subcellularLocation>
        <location evidence="3">Mitochondrion intermembrane space</location>
        <topology evidence="3">Single-pass membrane protein</topology>
    </subcellularLocation>
    <subcellularLocation>
        <location evidence="2">Mitochondrion membrane</location>
        <topology evidence="2">Single-pass membrane protein</topology>
    </subcellularLocation>
</comment>
<dbReference type="InterPro" id="IPR009003">
    <property type="entry name" value="Peptidase_S1_PA"/>
</dbReference>
<evidence type="ECO:0000256" key="1">
    <source>
        <dbReference type="ARBA" id="ARBA00001760"/>
    </source>
</evidence>
<comment type="catalytic activity">
    <reaction evidence="1">
        <text>Cleavage of non-polar aliphatic amino-acids at the P1 position, with a preference for Val, Ile and Met. At the P2 and P3 positions, Arg is selected most strongly with a secondary preference for other hydrophilic residues.</text>
        <dbReference type="EC" id="3.4.21.108"/>
    </reaction>
</comment>
<dbReference type="InterPro" id="IPR001478">
    <property type="entry name" value="PDZ"/>
</dbReference>
<dbReference type="PANTHER" id="PTHR22939">
    <property type="entry name" value="SERINE PROTEASE FAMILY S1C HTRA-RELATED"/>
    <property type="match status" value="1"/>
</dbReference>
<evidence type="ECO:0000256" key="17">
    <source>
        <dbReference type="ARBA" id="ARBA00035606"/>
    </source>
</evidence>
<dbReference type="InterPro" id="IPR041489">
    <property type="entry name" value="PDZ_6"/>
</dbReference>
<dbReference type="SUPFAM" id="SSF50156">
    <property type="entry name" value="PDZ domain-like"/>
    <property type="match status" value="1"/>
</dbReference>
<evidence type="ECO:0000256" key="6">
    <source>
        <dbReference type="ARBA" id="ARBA00016929"/>
    </source>
</evidence>
<evidence type="ECO:0000256" key="14">
    <source>
        <dbReference type="ARBA" id="ARBA00023128"/>
    </source>
</evidence>
<accession>A0ABM1Q1A4</accession>
<evidence type="ECO:0000256" key="7">
    <source>
        <dbReference type="ARBA" id="ARBA00022670"/>
    </source>
</evidence>
<dbReference type="GO" id="GO:0008233">
    <property type="term" value="F:peptidase activity"/>
    <property type="evidence" value="ECO:0007669"/>
    <property type="project" value="UniProtKB-KW"/>
</dbReference>
<gene>
    <name evidence="21" type="primary">LOC108620802</name>
</gene>
<name>A0ABM1Q1A4_DROAR</name>
<evidence type="ECO:0000313" key="21">
    <source>
        <dbReference type="RefSeq" id="XP_017873240.1"/>
    </source>
</evidence>
<keyword evidence="11" id="KW-0720">Serine protease</keyword>
<evidence type="ECO:0000256" key="13">
    <source>
        <dbReference type="ARBA" id="ARBA00022989"/>
    </source>
</evidence>
<dbReference type="SMART" id="SM00228">
    <property type="entry name" value="PDZ"/>
    <property type="match status" value="1"/>
</dbReference>
<dbReference type="EC" id="3.4.21.108" evidence="5"/>
<keyword evidence="13" id="KW-0472">Membrane</keyword>
<evidence type="ECO:0000256" key="2">
    <source>
        <dbReference type="ARBA" id="ARBA00004304"/>
    </source>
</evidence>
<keyword evidence="20" id="KW-1185">Reference proteome</keyword>
<evidence type="ECO:0000313" key="20">
    <source>
        <dbReference type="Proteomes" id="UP000694904"/>
    </source>
</evidence>
<reference evidence="20" key="2">
    <citation type="journal article" date="2016" name="G3 (Bethesda)">
        <title>Genome Evolution in Three Species of Cactophilic Drosophila.</title>
        <authorList>
            <person name="Sanchez-Flores A."/>
            <person name="Penazola F."/>
            <person name="Carpinteyro-Ponce J."/>
            <person name="Nazario-Yepiz N."/>
            <person name="Abreu-Goodger C."/>
            <person name="Machado C.A."/>
            <person name="Markow T.A."/>
        </authorList>
    </citation>
    <scope>NUCLEOTIDE SEQUENCE [LARGE SCALE GENOMIC DNA]</scope>
</reference>
<dbReference type="Proteomes" id="UP000694904">
    <property type="component" value="Chromosome 2"/>
</dbReference>
<dbReference type="PRINTS" id="PR00834">
    <property type="entry name" value="PROTEASES2C"/>
</dbReference>
<dbReference type="RefSeq" id="XP_017873240.1">
    <property type="nucleotide sequence ID" value="XM_018017751.1"/>
</dbReference>
<evidence type="ECO:0000256" key="10">
    <source>
        <dbReference type="ARBA" id="ARBA00022801"/>
    </source>
</evidence>
<dbReference type="InterPro" id="IPR001940">
    <property type="entry name" value="Peptidase_S1C"/>
</dbReference>
<dbReference type="CDD" id="cd06785">
    <property type="entry name" value="cpPDZ_HtrA-like"/>
    <property type="match status" value="1"/>
</dbReference>
<dbReference type="Gene3D" id="2.30.42.10">
    <property type="match status" value="1"/>
</dbReference>
<keyword evidence="8" id="KW-0812">Transmembrane</keyword>
<sequence length="461" mass="50548">MCQTAVRPSHKWKHKLNNNNNYILIQSQKLMALRSINKLNVFVKRCAPTLLYCRHKSAPSALNTNSASSPTSTNSSRNNNNNKNEDDNRNNKNGFSGYSWRSAIRFFVPFSLGALASTMVAQREELTPTISARTLNGRRREFNFIADVVAGCADSVVYIEIKDTRHFDYFSGQPITASNGSGFVIEQNGLILTNAHVVINKPNTMVQVRLSDGRTFPATIEDVDQTSDLATLRIQVNNLSVMKLGKSSTLRSGEWVVALGSPLALSNTVTAGVISSTQRASQELGLRNRDINYLQTDAAITFGNSGGPLVNLDGEAIGVNSMKVTAGISFAIPIDYVKVFLERAAARRKKGSAYKTGYPVKRYMGITMLTLTPDILFELKSRTQNMPNTLSHGVLVWKVIVGSPAHSGGLQPGDIVTHINKKEIKNSSDVYDALADGKKELDIVILRGVKQMRVTITPEDP</sequence>
<dbReference type="Pfam" id="PF17820">
    <property type="entry name" value="PDZ_6"/>
    <property type="match status" value="1"/>
</dbReference>
<keyword evidence="12" id="KW-0809">Transit peptide</keyword>
<keyword evidence="13" id="KW-1133">Transmembrane helix</keyword>
<protein>
    <recommendedName>
        <fullName evidence="6">Serine protease HTRA2, mitochondrial</fullName>
        <ecNumber evidence="5">3.4.21.108</ecNumber>
    </recommendedName>
    <alternativeName>
        <fullName evidence="16">High temperature requirement protein A2</fullName>
    </alternativeName>
</protein>
<reference evidence="20" key="1">
    <citation type="journal article" date="1997" name="Nucleic Acids Res.">
        <title>tRNAscan-SE: a program for improved detection of transfer RNA genes in genomic sequence.</title>
        <authorList>
            <person name="Lowe T.M."/>
            <person name="Eddy S.R."/>
        </authorList>
    </citation>
    <scope>NUCLEOTIDE SEQUENCE [LARGE SCALE GENOMIC DNA]</scope>
</reference>
<organism evidence="20 21">
    <name type="scientific">Drosophila arizonae</name>
    <name type="common">Fruit fly</name>
    <dbReference type="NCBI Taxonomy" id="7263"/>
    <lineage>
        <taxon>Eukaryota</taxon>
        <taxon>Metazoa</taxon>
        <taxon>Ecdysozoa</taxon>
        <taxon>Arthropoda</taxon>
        <taxon>Hexapoda</taxon>
        <taxon>Insecta</taxon>
        <taxon>Pterygota</taxon>
        <taxon>Neoptera</taxon>
        <taxon>Endopterygota</taxon>
        <taxon>Diptera</taxon>
        <taxon>Brachycera</taxon>
        <taxon>Muscomorpha</taxon>
        <taxon>Ephydroidea</taxon>
        <taxon>Drosophilidae</taxon>
        <taxon>Drosophila</taxon>
    </lineage>
</organism>
<evidence type="ECO:0000259" key="19">
    <source>
        <dbReference type="PROSITE" id="PS50106"/>
    </source>
</evidence>
<dbReference type="InterPro" id="IPR036034">
    <property type="entry name" value="PDZ_sf"/>
</dbReference>
<evidence type="ECO:0000256" key="8">
    <source>
        <dbReference type="ARBA" id="ARBA00022692"/>
    </source>
</evidence>
<dbReference type="PROSITE" id="PS50106">
    <property type="entry name" value="PDZ"/>
    <property type="match status" value="1"/>
</dbReference>
<evidence type="ECO:0000256" key="3">
    <source>
        <dbReference type="ARBA" id="ARBA00004375"/>
    </source>
</evidence>
<proteinExistence type="inferred from homology"/>
<feature type="domain" description="PDZ" evidence="19">
    <location>
        <begin position="377"/>
        <end position="449"/>
    </location>
</feature>
<dbReference type="SUPFAM" id="SSF50494">
    <property type="entry name" value="Trypsin-like serine proteases"/>
    <property type="match status" value="1"/>
</dbReference>